<protein>
    <recommendedName>
        <fullName evidence="4">DUF3108 domain-containing protein</fullName>
    </recommendedName>
</protein>
<gene>
    <name evidence="2" type="ORF">B1992_14145</name>
</gene>
<proteinExistence type="predicted"/>
<feature type="signal peptide" evidence="1">
    <location>
        <begin position="1"/>
        <end position="30"/>
    </location>
</feature>
<sequence>MSNRTPSLRRSLVPACLAAWLLLAAASVQAAALAPFDARYQASYMGMQANGRMTLAREDGNWKYQLNVRNQLADLTQTTVFDEHQGRLRPLSSSDRSVMLIKRRSVAANYDWSAAQATWSGDVKPERRGPVALQPGDMDALLINLAVVRDVAAGNPLAYRMVDEGRAKAMRYEVAGKEQITVSGKQRQATKVVRRDDKRETVAWIVAGLPVPARILQRENGQDTIDLTLQSVN</sequence>
<reference evidence="2 3" key="1">
    <citation type="submission" date="2017-10" db="EMBL/GenBank/DDBJ databases">
        <title>Whole genome sequencing of Pseudoxanthomonas broegbernensis DSM 12573(T).</title>
        <authorList>
            <person name="Kumar S."/>
            <person name="Bansal K."/>
            <person name="Kaur A."/>
            <person name="Patil P."/>
            <person name="Sharma S."/>
            <person name="Patil P.B."/>
        </authorList>
    </citation>
    <scope>NUCLEOTIDE SEQUENCE [LARGE SCALE GENOMIC DNA]</scope>
    <source>
        <strain evidence="2 3">DSM 12573</strain>
    </source>
</reference>
<feature type="chain" id="PRO_5031455552" description="DUF3108 domain-containing protein" evidence="1">
    <location>
        <begin position="31"/>
        <end position="233"/>
    </location>
</feature>
<dbReference type="RefSeq" id="WP_162312158.1">
    <property type="nucleotide sequence ID" value="NZ_JACHGU010000003.1"/>
</dbReference>
<dbReference type="EMBL" id="MWIP01000021">
    <property type="protein sequence ID" value="KAF1684854.1"/>
    <property type="molecule type" value="Genomic_DNA"/>
</dbReference>
<accession>A0A7V8GK60</accession>
<dbReference type="AlphaFoldDB" id="A0A7V8GK60"/>
<organism evidence="2 3">
    <name type="scientific">Pseudoxanthomonas broegbernensis</name>
    <dbReference type="NCBI Taxonomy" id="83619"/>
    <lineage>
        <taxon>Bacteria</taxon>
        <taxon>Pseudomonadati</taxon>
        <taxon>Pseudomonadota</taxon>
        <taxon>Gammaproteobacteria</taxon>
        <taxon>Lysobacterales</taxon>
        <taxon>Lysobacteraceae</taxon>
        <taxon>Pseudoxanthomonas</taxon>
    </lineage>
</organism>
<dbReference type="Pfam" id="PF11306">
    <property type="entry name" value="DUF3108"/>
    <property type="match status" value="1"/>
</dbReference>
<keyword evidence="1" id="KW-0732">Signal</keyword>
<dbReference type="InterPro" id="IPR021457">
    <property type="entry name" value="DUF3108"/>
</dbReference>
<comment type="caution">
    <text evidence="2">The sequence shown here is derived from an EMBL/GenBank/DDBJ whole genome shotgun (WGS) entry which is preliminary data.</text>
</comment>
<evidence type="ECO:0000313" key="2">
    <source>
        <dbReference type="EMBL" id="KAF1684854.1"/>
    </source>
</evidence>
<evidence type="ECO:0000256" key="1">
    <source>
        <dbReference type="SAM" id="SignalP"/>
    </source>
</evidence>
<dbReference type="Proteomes" id="UP000462066">
    <property type="component" value="Unassembled WGS sequence"/>
</dbReference>
<evidence type="ECO:0000313" key="3">
    <source>
        <dbReference type="Proteomes" id="UP000462066"/>
    </source>
</evidence>
<keyword evidence="3" id="KW-1185">Reference proteome</keyword>
<evidence type="ECO:0008006" key="4">
    <source>
        <dbReference type="Google" id="ProtNLM"/>
    </source>
</evidence>
<name>A0A7V8GK60_9GAMM</name>